<sequence>MTVMDTCMPPGPLTVADLEVMPDDGRRYELIDGMLFVSPAPGTRHQKMVLQLGMRLEQVCPDDLVVFVAPFAVQTANDTEVQPDVLVARDEDLTEKNLPTAPLLAVEILSPSTTLYDLNTKKAAYQRMGVVSYWVVDPLDPRLTVFELDEAGQYELVADVKGDDAFDAERPFPVRVAPTDLLGRLNQSR</sequence>
<dbReference type="SUPFAM" id="SSF52980">
    <property type="entry name" value="Restriction endonuclease-like"/>
    <property type="match status" value="1"/>
</dbReference>
<dbReference type="PANTHER" id="PTHR34107">
    <property type="entry name" value="SLL0198 PROTEIN-RELATED"/>
    <property type="match status" value="1"/>
</dbReference>
<keyword evidence="2" id="KW-0378">Hydrolase</keyword>
<dbReference type="EMBL" id="JBHLUD010000014">
    <property type="protein sequence ID" value="MFC0547607.1"/>
    <property type="molecule type" value="Genomic_DNA"/>
</dbReference>
<protein>
    <submittedName>
        <fullName evidence="2">Uma2 family endonuclease</fullName>
    </submittedName>
</protein>
<accession>A0ABV6N560</accession>
<dbReference type="Gene3D" id="3.90.1570.10">
    <property type="entry name" value="tt1808, chain A"/>
    <property type="match status" value="1"/>
</dbReference>
<dbReference type="RefSeq" id="WP_273938539.1">
    <property type="nucleotide sequence ID" value="NZ_CP097263.1"/>
</dbReference>
<dbReference type="InterPro" id="IPR011335">
    <property type="entry name" value="Restrct_endonuc-II-like"/>
</dbReference>
<proteinExistence type="predicted"/>
<dbReference type="PANTHER" id="PTHR34107:SF4">
    <property type="entry name" value="SLL1222 PROTEIN"/>
    <property type="match status" value="1"/>
</dbReference>
<organism evidence="2 3">
    <name type="scientific">Kutzneria chonburiensis</name>
    <dbReference type="NCBI Taxonomy" id="1483604"/>
    <lineage>
        <taxon>Bacteria</taxon>
        <taxon>Bacillati</taxon>
        <taxon>Actinomycetota</taxon>
        <taxon>Actinomycetes</taxon>
        <taxon>Pseudonocardiales</taxon>
        <taxon>Pseudonocardiaceae</taxon>
        <taxon>Kutzneria</taxon>
    </lineage>
</organism>
<dbReference type="CDD" id="cd06260">
    <property type="entry name" value="DUF820-like"/>
    <property type="match status" value="1"/>
</dbReference>
<evidence type="ECO:0000313" key="2">
    <source>
        <dbReference type="EMBL" id="MFC0547607.1"/>
    </source>
</evidence>
<dbReference type="InterPro" id="IPR008538">
    <property type="entry name" value="Uma2"/>
</dbReference>
<evidence type="ECO:0000259" key="1">
    <source>
        <dbReference type="Pfam" id="PF05685"/>
    </source>
</evidence>
<gene>
    <name evidence="2" type="ORF">ACFFH7_39280</name>
</gene>
<dbReference type="Pfam" id="PF05685">
    <property type="entry name" value="Uma2"/>
    <property type="match status" value="1"/>
</dbReference>
<comment type="caution">
    <text evidence="2">The sequence shown here is derived from an EMBL/GenBank/DDBJ whole genome shotgun (WGS) entry which is preliminary data.</text>
</comment>
<dbReference type="InterPro" id="IPR012296">
    <property type="entry name" value="Nuclease_put_TT1808"/>
</dbReference>
<keyword evidence="2" id="KW-0540">Nuclease</keyword>
<keyword evidence="2" id="KW-0255">Endonuclease</keyword>
<reference evidence="2 3" key="1">
    <citation type="submission" date="2024-09" db="EMBL/GenBank/DDBJ databases">
        <authorList>
            <person name="Sun Q."/>
            <person name="Mori K."/>
        </authorList>
    </citation>
    <scope>NUCLEOTIDE SEQUENCE [LARGE SCALE GENOMIC DNA]</scope>
    <source>
        <strain evidence="2 3">TBRC 1432</strain>
    </source>
</reference>
<feature type="domain" description="Putative restriction endonuclease" evidence="1">
    <location>
        <begin position="17"/>
        <end position="173"/>
    </location>
</feature>
<dbReference type="GO" id="GO:0004519">
    <property type="term" value="F:endonuclease activity"/>
    <property type="evidence" value="ECO:0007669"/>
    <property type="project" value="UniProtKB-KW"/>
</dbReference>
<evidence type="ECO:0000313" key="3">
    <source>
        <dbReference type="Proteomes" id="UP001589810"/>
    </source>
</evidence>
<dbReference type="Proteomes" id="UP001589810">
    <property type="component" value="Unassembled WGS sequence"/>
</dbReference>
<keyword evidence="3" id="KW-1185">Reference proteome</keyword>
<name>A0ABV6N560_9PSEU</name>